<dbReference type="GO" id="GO:0005739">
    <property type="term" value="C:mitochondrion"/>
    <property type="evidence" value="ECO:0007669"/>
    <property type="project" value="UniProtKB-SubCell"/>
</dbReference>
<evidence type="ECO:0000256" key="4">
    <source>
        <dbReference type="ARBA" id="ARBA00022598"/>
    </source>
</evidence>
<dbReference type="PANTHER" id="PTHR42765">
    <property type="entry name" value="SOLEUCYL-TRNA SYNTHETASE"/>
    <property type="match status" value="1"/>
</dbReference>
<dbReference type="EC" id="6.1.1.5" evidence="3"/>
<keyword evidence="4 11" id="KW-0436">Ligase</keyword>
<gene>
    <name evidence="14" type="ORF">LSH36_118g05020</name>
</gene>
<dbReference type="InterPro" id="IPR013155">
    <property type="entry name" value="M/V/L/I-tRNA-synth_anticd-bd"/>
</dbReference>
<comment type="subcellular location">
    <subcellularLocation>
        <location evidence="1">Mitochondrion</location>
    </subcellularLocation>
</comment>
<dbReference type="InterPro" id="IPR002300">
    <property type="entry name" value="aa-tRNA-synth_Ia"/>
</dbReference>
<dbReference type="SUPFAM" id="SSF47323">
    <property type="entry name" value="Anticodon-binding domain of a subclass of class I aminoacyl-tRNA synthetases"/>
    <property type="match status" value="1"/>
</dbReference>
<feature type="domain" description="Aminoacyl-tRNA synthetase class Ia" evidence="12">
    <location>
        <begin position="23"/>
        <end position="620"/>
    </location>
</feature>
<comment type="caution">
    <text evidence="14">The sequence shown here is derived from an EMBL/GenBank/DDBJ whole genome shotgun (WGS) entry which is preliminary data.</text>
</comment>
<keyword evidence="6 11" id="KW-0067">ATP-binding</keyword>
<evidence type="ECO:0000256" key="5">
    <source>
        <dbReference type="ARBA" id="ARBA00022741"/>
    </source>
</evidence>
<dbReference type="GO" id="GO:0004822">
    <property type="term" value="F:isoleucine-tRNA ligase activity"/>
    <property type="evidence" value="ECO:0007669"/>
    <property type="project" value="UniProtKB-EC"/>
</dbReference>
<dbReference type="GO" id="GO:0000049">
    <property type="term" value="F:tRNA binding"/>
    <property type="evidence" value="ECO:0007669"/>
    <property type="project" value="InterPro"/>
</dbReference>
<sequence>MAQFVVIELGDTFKGSSCAFDQLYTWQAKTRSSDKEFLLHDGPPYANGDPHVGHAVNKILKDITTRYKLLQGYRIHYVPGWDCHGLPIEQKALTNIKADHRHLEPLKIRETARKFAEKTIQKQKSAFQRWGVFADWNNCYYTFNKSYVMKQLDVFLQLYEKGFIYQNFMPVFWSPSSRTALAEAELEYNENHQSTSVYVKFPLTNISEILRRDFADEGKVFAVIWTTTPWTLPANKAICYNNDISYSLVEDPRNDNVYLISSKLVENLSKALQTELKTISHLEGGCLSGMEYHHPLTGLDQPLLPASHVTEEKGTGLVHTAPAHGQEDFQVATHHQLNVDCTVDEDGKYTTEAGQELAGLSVLGDGNKKVLDLLAEYVLHQEPFTHSYPYDWRTKQPVIIRASKQWFIDTSMIKDKAQKLLQDVIIYPKTSGQGMISQLQNRTYWCISRQRVWGVPIPVFYDKVTGKPLVSKASIGHIKQLVDKHGTDFWWKLPTEQLLPADVINQSGFSADREFQRGSDVLDIWFDSGSSWGCVLEGKVADVYLEGLDQFGGWFQSSLLTSTAVQNQAPYRSLVVHGFTMDEEGKKMSKSLGNVVDPDVDKQKSPAYGADVLRWWVARAGLDSKVYIGPSILENCNEQLFKMRKALRYLLGNLTDFKPEVLRLDYEDLFEQDRYMLHLLYNLHRQVSNLSSVDSFSYPYWINILTRNSQGHIHKLTMYCNSVDDRGRRSAQTVQWLHLQAILSYIAPIVPHMAEEFHQFLPYDTGVDSYFKTSWFQADPLWHQPDLAVTFDLILNVKDTFNKNIGSELPVSFDVVLCGCPQIFNRLKEPMTSRTSALCEMLQCSSASIISKPPPVIPEESNTVEGSWLYTRTVLPDPSIYHYRDPPDDQASSRKSSIGYEIVNSTRNLGQPSAVVHKLDYNPSNRVTGHVRQWPLHADTSICKCVSVQTDPSGVLPVMALQWSPSVAEATSSNSLCQISPRYAHPEIRTRVRHATARLRRRPRIGGRMFRHVRCRYWLQNNPAGGWGGRHVPGEVRQPLALGRLTSRNKLLDILCYPFAKEPFEYLGPSAMNPDVAAHGTSCIAVTGSHVNTPNDALLLTNHQQFRNIATIALSDLCLYSAIVDPERATYLADEVHLLAFVFLDAPTGYSRLTT</sequence>
<dbReference type="FunFam" id="1.10.10.830:FF:000002">
    <property type="entry name" value="Isoleucine--tRNA ligase, mitochondrial"/>
    <property type="match status" value="1"/>
</dbReference>
<dbReference type="InterPro" id="IPR033708">
    <property type="entry name" value="Anticodon_Ile_BEm"/>
</dbReference>
<evidence type="ECO:0000256" key="6">
    <source>
        <dbReference type="ARBA" id="ARBA00022840"/>
    </source>
</evidence>
<dbReference type="PANTHER" id="PTHR42765:SF1">
    <property type="entry name" value="ISOLEUCINE--TRNA LIGASE, MITOCHONDRIAL"/>
    <property type="match status" value="1"/>
</dbReference>
<dbReference type="Gene3D" id="1.10.730.20">
    <property type="match status" value="1"/>
</dbReference>
<organism evidence="14 15">
    <name type="scientific">Paralvinella palmiformis</name>
    <dbReference type="NCBI Taxonomy" id="53620"/>
    <lineage>
        <taxon>Eukaryota</taxon>
        <taxon>Metazoa</taxon>
        <taxon>Spiralia</taxon>
        <taxon>Lophotrochozoa</taxon>
        <taxon>Annelida</taxon>
        <taxon>Polychaeta</taxon>
        <taxon>Sedentaria</taxon>
        <taxon>Canalipalpata</taxon>
        <taxon>Terebellida</taxon>
        <taxon>Terebelliformia</taxon>
        <taxon>Alvinellidae</taxon>
        <taxon>Paralvinella</taxon>
    </lineage>
</organism>
<dbReference type="NCBIfam" id="TIGR00392">
    <property type="entry name" value="ileS"/>
    <property type="match status" value="1"/>
</dbReference>
<name>A0AAD9JY53_9ANNE</name>
<dbReference type="Pfam" id="PF00133">
    <property type="entry name" value="tRNA-synt_1"/>
    <property type="match status" value="1"/>
</dbReference>
<evidence type="ECO:0000259" key="13">
    <source>
        <dbReference type="Pfam" id="PF08264"/>
    </source>
</evidence>
<evidence type="ECO:0000256" key="7">
    <source>
        <dbReference type="ARBA" id="ARBA00022917"/>
    </source>
</evidence>
<evidence type="ECO:0000256" key="3">
    <source>
        <dbReference type="ARBA" id="ARBA00013165"/>
    </source>
</evidence>
<comment type="similarity">
    <text evidence="2 11">Belongs to the class-I aminoacyl-tRNA synthetase family.</text>
</comment>
<dbReference type="SUPFAM" id="SSF52374">
    <property type="entry name" value="Nucleotidylyl transferase"/>
    <property type="match status" value="1"/>
</dbReference>
<dbReference type="EMBL" id="JAODUP010000118">
    <property type="protein sequence ID" value="KAK2161356.1"/>
    <property type="molecule type" value="Genomic_DNA"/>
</dbReference>
<dbReference type="GO" id="GO:0002161">
    <property type="term" value="F:aminoacyl-tRNA deacylase activity"/>
    <property type="evidence" value="ECO:0007669"/>
    <property type="project" value="InterPro"/>
</dbReference>
<dbReference type="InterPro" id="IPR014729">
    <property type="entry name" value="Rossmann-like_a/b/a_fold"/>
</dbReference>
<dbReference type="AlphaFoldDB" id="A0AAD9JY53"/>
<dbReference type="FunFam" id="3.90.740.10:FF:000009">
    <property type="entry name" value="Isoleucyl-tRNA synthetase 2, mitochondrial"/>
    <property type="match status" value="1"/>
</dbReference>
<dbReference type="Proteomes" id="UP001208570">
    <property type="component" value="Unassembled WGS sequence"/>
</dbReference>
<evidence type="ECO:0000256" key="11">
    <source>
        <dbReference type="RuleBase" id="RU363035"/>
    </source>
</evidence>
<dbReference type="InterPro" id="IPR009008">
    <property type="entry name" value="Val/Leu/Ile-tRNA-synth_edit"/>
</dbReference>
<feature type="domain" description="Methionyl/Valyl/Leucyl/Isoleucyl-tRNA synthetase anticodon-binding" evidence="13">
    <location>
        <begin position="714"/>
        <end position="797"/>
    </location>
</feature>
<keyword evidence="8 11" id="KW-0030">Aminoacyl-tRNA synthetase</keyword>
<dbReference type="GO" id="GO:0005524">
    <property type="term" value="F:ATP binding"/>
    <property type="evidence" value="ECO:0007669"/>
    <property type="project" value="UniProtKB-KW"/>
</dbReference>
<dbReference type="PROSITE" id="PS00178">
    <property type="entry name" value="AA_TRNA_LIGASE_I"/>
    <property type="match status" value="1"/>
</dbReference>
<accession>A0AAD9JY53</accession>
<evidence type="ECO:0000313" key="14">
    <source>
        <dbReference type="EMBL" id="KAK2161356.1"/>
    </source>
</evidence>
<reference evidence="14" key="1">
    <citation type="journal article" date="2023" name="Mol. Biol. Evol.">
        <title>Third-Generation Sequencing Reveals the Adaptive Role of the Epigenome in Three Deep-Sea Polychaetes.</title>
        <authorList>
            <person name="Perez M."/>
            <person name="Aroh O."/>
            <person name="Sun Y."/>
            <person name="Lan Y."/>
            <person name="Juniper S.K."/>
            <person name="Young C.R."/>
            <person name="Angers B."/>
            <person name="Qian P.Y."/>
        </authorList>
    </citation>
    <scope>NUCLEOTIDE SEQUENCE</scope>
    <source>
        <strain evidence="14">P08H-3</strain>
    </source>
</reference>
<dbReference type="Gene3D" id="3.90.740.10">
    <property type="entry name" value="Valyl/Leucyl/Isoleucyl-tRNA synthetase, editing domain"/>
    <property type="match status" value="1"/>
</dbReference>
<evidence type="ECO:0000256" key="1">
    <source>
        <dbReference type="ARBA" id="ARBA00004173"/>
    </source>
</evidence>
<keyword evidence="5 11" id="KW-0547">Nucleotide-binding</keyword>
<keyword evidence="15" id="KW-1185">Reference proteome</keyword>
<evidence type="ECO:0000256" key="10">
    <source>
        <dbReference type="ARBA" id="ARBA00048359"/>
    </source>
</evidence>
<dbReference type="CDD" id="cd07960">
    <property type="entry name" value="Anticodon_Ia_Ile_BEm"/>
    <property type="match status" value="1"/>
</dbReference>
<dbReference type="FunFam" id="3.40.50.620:FF:000111">
    <property type="entry name" value="Mitochondrial isoleucyl-tRNA synthetase"/>
    <property type="match status" value="1"/>
</dbReference>
<protein>
    <recommendedName>
        <fullName evidence="3">isoleucine--tRNA ligase</fullName>
        <ecNumber evidence="3">6.1.1.5</ecNumber>
    </recommendedName>
    <alternativeName>
        <fullName evidence="9">Isoleucyl-tRNA synthetase</fullName>
    </alternativeName>
</protein>
<evidence type="ECO:0000259" key="12">
    <source>
        <dbReference type="Pfam" id="PF00133"/>
    </source>
</evidence>
<comment type="catalytic activity">
    <reaction evidence="10">
        <text>tRNA(Ile) + L-isoleucine + ATP = L-isoleucyl-tRNA(Ile) + AMP + diphosphate</text>
        <dbReference type="Rhea" id="RHEA:11060"/>
        <dbReference type="Rhea" id="RHEA-COMP:9666"/>
        <dbReference type="Rhea" id="RHEA-COMP:9695"/>
        <dbReference type="ChEBI" id="CHEBI:30616"/>
        <dbReference type="ChEBI" id="CHEBI:33019"/>
        <dbReference type="ChEBI" id="CHEBI:58045"/>
        <dbReference type="ChEBI" id="CHEBI:78442"/>
        <dbReference type="ChEBI" id="CHEBI:78528"/>
        <dbReference type="ChEBI" id="CHEBI:456215"/>
        <dbReference type="EC" id="6.1.1.5"/>
    </reaction>
</comment>
<dbReference type="InterPro" id="IPR001412">
    <property type="entry name" value="aa-tRNA-synth_I_CS"/>
</dbReference>
<evidence type="ECO:0000256" key="2">
    <source>
        <dbReference type="ARBA" id="ARBA00005594"/>
    </source>
</evidence>
<dbReference type="CDD" id="cd00818">
    <property type="entry name" value="IleRS_core"/>
    <property type="match status" value="1"/>
</dbReference>
<dbReference type="GO" id="GO:0006428">
    <property type="term" value="P:isoleucyl-tRNA aminoacylation"/>
    <property type="evidence" value="ECO:0007669"/>
    <property type="project" value="InterPro"/>
</dbReference>
<dbReference type="GO" id="GO:0032543">
    <property type="term" value="P:mitochondrial translation"/>
    <property type="evidence" value="ECO:0007669"/>
    <property type="project" value="TreeGrafter"/>
</dbReference>
<dbReference type="InterPro" id="IPR009080">
    <property type="entry name" value="tRNAsynth_Ia_anticodon-bd"/>
</dbReference>
<evidence type="ECO:0000256" key="9">
    <source>
        <dbReference type="ARBA" id="ARBA00032665"/>
    </source>
</evidence>
<keyword evidence="7 11" id="KW-0648">Protein biosynthesis</keyword>
<proteinExistence type="inferred from homology"/>
<dbReference type="PRINTS" id="PR00984">
    <property type="entry name" value="TRNASYNTHILE"/>
</dbReference>
<dbReference type="Gene3D" id="3.40.50.620">
    <property type="entry name" value="HUPs"/>
    <property type="match status" value="2"/>
</dbReference>
<evidence type="ECO:0000313" key="15">
    <source>
        <dbReference type="Proteomes" id="UP001208570"/>
    </source>
</evidence>
<evidence type="ECO:0000256" key="8">
    <source>
        <dbReference type="ARBA" id="ARBA00023146"/>
    </source>
</evidence>
<dbReference type="Pfam" id="PF08264">
    <property type="entry name" value="Anticodon_1"/>
    <property type="match status" value="1"/>
</dbReference>
<dbReference type="InterPro" id="IPR002301">
    <property type="entry name" value="Ile-tRNA-ligase"/>
</dbReference>
<dbReference type="SUPFAM" id="SSF50677">
    <property type="entry name" value="ValRS/IleRS/LeuRS editing domain"/>
    <property type="match status" value="1"/>
</dbReference>
<dbReference type="InterPro" id="IPR050081">
    <property type="entry name" value="Ile-tRNA_ligase"/>
</dbReference>
<dbReference type="Gene3D" id="1.10.10.830">
    <property type="entry name" value="Ile-tRNA synthetase CP2 domain-like"/>
    <property type="match status" value="1"/>
</dbReference>